<proteinExistence type="predicted"/>
<dbReference type="PANTHER" id="PTHR43464:SF19">
    <property type="entry name" value="UBIQUINONE BIOSYNTHESIS O-METHYLTRANSFERASE, MITOCHONDRIAL"/>
    <property type="match status" value="1"/>
</dbReference>
<dbReference type="PANTHER" id="PTHR43464">
    <property type="entry name" value="METHYLTRANSFERASE"/>
    <property type="match status" value="1"/>
</dbReference>
<evidence type="ECO:0000256" key="2">
    <source>
        <dbReference type="ARBA" id="ARBA00022679"/>
    </source>
</evidence>
<evidence type="ECO:0000256" key="3">
    <source>
        <dbReference type="ARBA" id="ARBA00022691"/>
    </source>
</evidence>
<dbReference type="EMBL" id="BMMZ01000006">
    <property type="protein sequence ID" value="GGL66117.1"/>
    <property type="molecule type" value="Genomic_DNA"/>
</dbReference>
<dbReference type="Gene3D" id="3.40.50.150">
    <property type="entry name" value="Vaccinia Virus protein VP39"/>
    <property type="match status" value="1"/>
</dbReference>
<reference evidence="4" key="2">
    <citation type="submission" date="2020-09" db="EMBL/GenBank/DDBJ databases">
        <authorList>
            <person name="Sun Q."/>
            <person name="Zhou Y."/>
        </authorList>
    </citation>
    <scope>NUCLEOTIDE SEQUENCE</scope>
    <source>
        <strain evidence="4">CGMCC 4.7306</strain>
    </source>
</reference>
<comment type="caution">
    <text evidence="4">The sequence shown here is derived from an EMBL/GenBank/DDBJ whole genome shotgun (WGS) entry which is preliminary data.</text>
</comment>
<dbReference type="Proteomes" id="UP000613840">
    <property type="component" value="Unassembled WGS sequence"/>
</dbReference>
<evidence type="ECO:0000313" key="4">
    <source>
        <dbReference type="EMBL" id="GGL66117.1"/>
    </source>
</evidence>
<evidence type="ECO:0000313" key="5">
    <source>
        <dbReference type="Proteomes" id="UP000613840"/>
    </source>
</evidence>
<accession>A0A917S9N1</accession>
<protein>
    <submittedName>
        <fullName evidence="4">Class I SAM-dependent methyltransferase</fullName>
    </submittedName>
</protein>
<sequence length="244" mass="26549">MSKISNAEAIAAWSTMPADVVSAYDDQGDYPKRHLMNANLLRMLGALDGRRVLDAGSGEGYFSRLLADRGADVVAVEPADALRARAREIERDRGQGITFVQADLAELPDLGRPFDAVVCSMVLLAVPDWKAAMAACVAALKPGGRFVFSLTHPAFEDLFGIWSKYGHYRLDRYLDDYEMPGDYAPDFHRPLSAYLNQIISLGCRITEVCEPGLDPQVAADSGVEGTESYVALPNFVIISAETDG</sequence>
<name>A0A917S9N1_9ACTN</name>
<dbReference type="Pfam" id="PF13489">
    <property type="entry name" value="Methyltransf_23"/>
    <property type="match status" value="1"/>
</dbReference>
<dbReference type="SUPFAM" id="SSF53335">
    <property type="entry name" value="S-adenosyl-L-methionine-dependent methyltransferases"/>
    <property type="match status" value="1"/>
</dbReference>
<keyword evidence="5" id="KW-1185">Reference proteome</keyword>
<dbReference type="AlphaFoldDB" id="A0A917S9N1"/>
<gene>
    <name evidence="4" type="ORF">GCM10011575_25730</name>
</gene>
<dbReference type="GO" id="GO:0008168">
    <property type="term" value="F:methyltransferase activity"/>
    <property type="evidence" value="ECO:0007669"/>
    <property type="project" value="UniProtKB-KW"/>
</dbReference>
<dbReference type="CDD" id="cd02440">
    <property type="entry name" value="AdoMet_MTases"/>
    <property type="match status" value="1"/>
</dbReference>
<dbReference type="GO" id="GO:0032259">
    <property type="term" value="P:methylation"/>
    <property type="evidence" value="ECO:0007669"/>
    <property type="project" value="UniProtKB-KW"/>
</dbReference>
<keyword evidence="2" id="KW-0808">Transferase</keyword>
<reference evidence="4" key="1">
    <citation type="journal article" date="2014" name="Int. J. Syst. Evol. Microbiol.">
        <title>Complete genome sequence of Corynebacterium casei LMG S-19264T (=DSM 44701T), isolated from a smear-ripened cheese.</title>
        <authorList>
            <consortium name="US DOE Joint Genome Institute (JGI-PGF)"/>
            <person name="Walter F."/>
            <person name="Albersmeier A."/>
            <person name="Kalinowski J."/>
            <person name="Ruckert C."/>
        </authorList>
    </citation>
    <scope>NUCLEOTIDE SEQUENCE</scope>
    <source>
        <strain evidence="4">CGMCC 4.7306</strain>
    </source>
</reference>
<dbReference type="InterPro" id="IPR029063">
    <property type="entry name" value="SAM-dependent_MTases_sf"/>
</dbReference>
<keyword evidence="1 4" id="KW-0489">Methyltransferase</keyword>
<organism evidence="4 5">
    <name type="scientific">Microlunatus endophyticus</name>
    <dbReference type="NCBI Taxonomy" id="1716077"/>
    <lineage>
        <taxon>Bacteria</taxon>
        <taxon>Bacillati</taxon>
        <taxon>Actinomycetota</taxon>
        <taxon>Actinomycetes</taxon>
        <taxon>Propionibacteriales</taxon>
        <taxon>Propionibacteriaceae</taxon>
        <taxon>Microlunatus</taxon>
    </lineage>
</organism>
<dbReference type="RefSeq" id="WP_188895790.1">
    <property type="nucleotide sequence ID" value="NZ_BMMZ01000006.1"/>
</dbReference>
<keyword evidence="3" id="KW-0949">S-adenosyl-L-methionine</keyword>
<evidence type="ECO:0000256" key="1">
    <source>
        <dbReference type="ARBA" id="ARBA00022603"/>
    </source>
</evidence>